<reference evidence="1 2" key="1">
    <citation type="submission" date="2023-08" db="EMBL/GenBank/DDBJ databases">
        <title>Genomic characterization of the C. tuberculostearicum species complex, a ubiquitous member of the human skin microbiome.</title>
        <authorList>
            <person name="Ahmed N."/>
            <person name="Deming C."/>
            <person name="Conlan S."/>
            <person name="Segre J."/>
        </authorList>
    </citation>
    <scope>NUCLEOTIDE SEQUENCE [LARGE SCALE GENOMIC DNA]</scope>
    <source>
        <strain evidence="1 2">CTNIH19</strain>
    </source>
</reference>
<accession>A0ABU3W6P6</accession>
<evidence type="ECO:0008006" key="3">
    <source>
        <dbReference type="Google" id="ProtNLM"/>
    </source>
</evidence>
<evidence type="ECO:0000313" key="2">
    <source>
        <dbReference type="Proteomes" id="UP001185631"/>
    </source>
</evidence>
<keyword evidence="2" id="KW-1185">Reference proteome</keyword>
<sequence length="560" mass="62694">MVTHNFESAQSAQRGLSLAEWEQRTPWETVLAGTDLPEGAHFNRCDDLDAKFEDTERWTDALYEDDDAVVLIAHEAHLELADADSEPPLWWPRESTKPVDKLTAYAGMREISRAEAARAIGLDETSVIESMEWIFSYPGLDKVAKAAKTRGVNPWGVLGAVMAWVAVDIPPEVTTLSEQKGKGTFNLFVALCGEPGAGKGRTMELGGDMVRREIRGNFVTAGYNKPTRAPVGSPEGMISALRPRTAAEDEDEDNQPPELARVIFVIDEMNRLYGERRTQESTQEGTLLSMWSNENVGVLRKKEQDTLAVEAWSYRVCFLVGAQAKWVHRLAGETSAGLAQRWLYLPAATTHVERPQLGRKRNAAEVEVPTIDIPAEVWNATKPVVIDNYVQYALELQAYFLRKADAEKRPVDPFNVHRAYNQARVAAALAVITRGRLEVSPEAWHLAGVVMDVSDLTRARIVREYEHHERRDRVEAAADRAGINDDAVIKAAETKIVKVLERSKGYVPHSELRRSMSRPQREVLDTALDNLEEKRTIGVEDIMRGDKVVGINYRLTAKEY</sequence>
<proteinExistence type="predicted"/>
<name>A0ABU3W6P6_9CORY</name>
<gene>
    <name evidence="1" type="ORF">RAE13_04845</name>
</gene>
<organism evidence="1 2">
    <name type="scientific">Corynebacterium curieae</name>
    <dbReference type="NCBI Taxonomy" id="2913500"/>
    <lineage>
        <taxon>Bacteria</taxon>
        <taxon>Bacillati</taxon>
        <taxon>Actinomycetota</taxon>
        <taxon>Actinomycetes</taxon>
        <taxon>Mycobacteriales</taxon>
        <taxon>Corynebacteriaceae</taxon>
        <taxon>Corynebacterium</taxon>
    </lineage>
</organism>
<comment type="caution">
    <text evidence="1">The sequence shown here is derived from an EMBL/GenBank/DDBJ whole genome shotgun (WGS) entry which is preliminary data.</text>
</comment>
<evidence type="ECO:0000313" key="1">
    <source>
        <dbReference type="EMBL" id="MDV2423744.1"/>
    </source>
</evidence>
<protein>
    <recommendedName>
        <fullName evidence="3">DUF3987 domain-containing protein</fullName>
    </recommendedName>
</protein>
<dbReference type="EMBL" id="JAVBID010000004">
    <property type="protein sequence ID" value="MDV2423744.1"/>
    <property type="molecule type" value="Genomic_DNA"/>
</dbReference>
<dbReference type="Proteomes" id="UP001185631">
    <property type="component" value="Unassembled WGS sequence"/>
</dbReference>
<dbReference type="RefSeq" id="WP_316986988.1">
    <property type="nucleotide sequence ID" value="NZ_JAVBID010000004.1"/>
</dbReference>